<evidence type="ECO:0000256" key="3">
    <source>
        <dbReference type="ARBA" id="ARBA00022989"/>
    </source>
</evidence>
<sequence>MEQSAKTSKIAFLSVLSNTFVVILKIIVGLLTGSVAVLLSSPFIRFSI</sequence>
<comment type="subcellular location">
    <subcellularLocation>
        <location evidence="1">Membrane</location>
        <topology evidence="1">Multi-pass membrane protein</topology>
    </subcellularLocation>
</comment>
<accession>A0A5S9M6Y8</accession>
<protein>
    <submittedName>
        <fullName evidence="6">Uncharacterized protein</fullName>
    </submittedName>
</protein>
<dbReference type="SUPFAM" id="SSF161111">
    <property type="entry name" value="Cation efflux protein transmembrane domain-like"/>
    <property type="match status" value="1"/>
</dbReference>
<keyword evidence="2 5" id="KW-0812">Transmembrane</keyword>
<evidence type="ECO:0000313" key="6">
    <source>
        <dbReference type="EMBL" id="BBP88883.1"/>
    </source>
</evidence>
<keyword evidence="4 5" id="KW-0472">Membrane</keyword>
<evidence type="ECO:0000313" key="7">
    <source>
        <dbReference type="Proteomes" id="UP000464658"/>
    </source>
</evidence>
<dbReference type="Proteomes" id="UP000464658">
    <property type="component" value="Chromosome"/>
</dbReference>
<dbReference type="EMBL" id="AP021906">
    <property type="protein sequence ID" value="BBP88883.1"/>
    <property type="molecule type" value="Genomic_DNA"/>
</dbReference>
<name>A0A5S9M6Y8_BACIA</name>
<feature type="transmembrane region" description="Helical" evidence="5">
    <location>
        <begin position="20"/>
        <end position="39"/>
    </location>
</feature>
<proteinExistence type="predicted"/>
<dbReference type="GO" id="GO:0016020">
    <property type="term" value="C:membrane"/>
    <property type="evidence" value="ECO:0007669"/>
    <property type="project" value="UniProtKB-SubCell"/>
</dbReference>
<keyword evidence="3 5" id="KW-1133">Transmembrane helix</keyword>
<reference evidence="6 7" key="1">
    <citation type="submission" date="2019-12" db="EMBL/GenBank/DDBJ databases">
        <title>Full genome sequence of a Bacillus safensis strain isolated from commercially available natto in Indonesia.</title>
        <authorList>
            <person name="Yoshida M."/>
            <person name="Uomi M."/>
            <person name="Waturangi D."/>
            <person name="Ekaputri J.J."/>
            <person name="Setiamarga D.H.E."/>
        </authorList>
    </citation>
    <scope>NUCLEOTIDE SEQUENCE [LARGE SCALE GENOMIC DNA]</scope>
    <source>
        <strain evidence="6 7">IDN1</strain>
    </source>
</reference>
<evidence type="ECO:0000256" key="4">
    <source>
        <dbReference type="ARBA" id="ARBA00023136"/>
    </source>
</evidence>
<evidence type="ECO:0000256" key="1">
    <source>
        <dbReference type="ARBA" id="ARBA00004141"/>
    </source>
</evidence>
<evidence type="ECO:0000256" key="2">
    <source>
        <dbReference type="ARBA" id="ARBA00022692"/>
    </source>
</evidence>
<dbReference type="InterPro" id="IPR027469">
    <property type="entry name" value="Cation_efflux_TMD_sf"/>
</dbReference>
<organism evidence="6 7">
    <name type="scientific">Bacillus safensis</name>
    <dbReference type="NCBI Taxonomy" id="561879"/>
    <lineage>
        <taxon>Bacteria</taxon>
        <taxon>Bacillati</taxon>
        <taxon>Bacillota</taxon>
        <taxon>Bacilli</taxon>
        <taxon>Bacillales</taxon>
        <taxon>Bacillaceae</taxon>
        <taxon>Bacillus</taxon>
    </lineage>
</organism>
<dbReference type="AlphaFoldDB" id="A0A5S9M6Y8"/>
<gene>
    <name evidence="6" type="ORF">BsIDN1_25010</name>
</gene>
<evidence type="ECO:0000256" key="5">
    <source>
        <dbReference type="SAM" id="Phobius"/>
    </source>
</evidence>